<dbReference type="OrthoDB" id="4755094at2759"/>
<feature type="compositionally biased region" description="Polar residues" evidence="1">
    <location>
        <begin position="1"/>
        <end position="10"/>
    </location>
</feature>
<evidence type="ECO:0000313" key="3">
    <source>
        <dbReference type="Proteomes" id="UP000566819"/>
    </source>
</evidence>
<reference evidence="2 3" key="1">
    <citation type="submission" date="2020-03" db="EMBL/GenBank/DDBJ databases">
        <title>Draft Genome Sequence of Cudoniella acicularis.</title>
        <authorList>
            <person name="Buettner E."/>
            <person name="Kellner H."/>
        </authorList>
    </citation>
    <scope>NUCLEOTIDE SEQUENCE [LARGE SCALE GENOMIC DNA]</scope>
    <source>
        <strain evidence="2 3">DSM 108380</strain>
    </source>
</reference>
<sequence>MSGSRTSRSVSPEKKLSETLGGKEAKHPVASAKNVNITSTTPTQTLPNKSKESDSLPVDQGKGSPATQSNLRSDMGVEARLTGPLETALFEEPSSATNLAMEPHEKRSAPYPVASIAEKFQASQDQCEILKNRVFELQRNLQEAHGVIFSLQRQQQRLTETEAADDFKSLCGAVEELIGTKLGESLDEKLLMKEKSLKLEPSEMLLNLIPFPGRDAFKFPETDEHNITAAVMRFLCREIFNREFYCFIGEKEHEPLLSDFMRSVDKSMKNLEPRRDKMAYRTWRSETYTAITSRHEFGRIREKRIFFLTHCLTAMLLLFIPRADERKLHANIRHAIIEPAFALAHKMHLSVDYFTIEWSRYHNSQPSQRSSFPGGLHLHDLELIDYMDKGKLIRSAPSGNVHYMFDITPRLVFTKVKGDSVAEPKVLRKPKLLVSVLKEGFRLRDPASKSGEDITSLGWLERNLMSISKHRQRGR</sequence>
<organism evidence="2 3">
    <name type="scientific">Cudoniella acicularis</name>
    <dbReference type="NCBI Taxonomy" id="354080"/>
    <lineage>
        <taxon>Eukaryota</taxon>
        <taxon>Fungi</taxon>
        <taxon>Dikarya</taxon>
        <taxon>Ascomycota</taxon>
        <taxon>Pezizomycotina</taxon>
        <taxon>Leotiomycetes</taxon>
        <taxon>Helotiales</taxon>
        <taxon>Tricladiaceae</taxon>
        <taxon>Cudoniella</taxon>
    </lineage>
</organism>
<proteinExistence type="predicted"/>
<evidence type="ECO:0000313" key="2">
    <source>
        <dbReference type="EMBL" id="KAF4626039.1"/>
    </source>
</evidence>
<evidence type="ECO:0000256" key="1">
    <source>
        <dbReference type="SAM" id="MobiDB-lite"/>
    </source>
</evidence>
<comment type="caution">
    <text evidence="2">The sequence shown here is derived from an EMBL/GenBank/DDBJ whole genome shotgun (WGS) entry which is preliminary data.</text>
</comment>
<protein>
    <submittedName>
        <fullName evidence="2">Uncharacterized protein</fullName>
    </submittedName>
</protein>
<feature type="region of interest" description="Disordered" evidence="1">
    <location>
        <begin position="1"/>
        <end position="74"/>
    </location>
</feature>
<dbReference type="Proteomes" id="UP000566819">
    <property type="component" value="Unassembled WGS sequence"/>
</dbReference>
<feature type="compositionally biased region" description="Basic and acidic residues" evidence="1">
    <location>
        <begin position="11"/>
        <end position="27"/>
    </location>
</feature>
<gene>
    <name evidence="2" type="ORF">G7Y89_g12119</name>
</gene>
<dbReference type="EMBL" id="JAAMPI010001239">
    <property type="protein sequence ID" value="KAF4626039.1"/>
    <property type="molecule type" value="Genomic_DNA"/>
</dbReference>
<name>A0A8H4VZY9_9HELO</name>
<dbReference type="AlphaFoldDB" id="A0A8H4VZY9"/>
<feature type="compositionally biased region" description="Polar residues" evidence="1">
    <location>
        <begin position="33"/>
        <end position="48"/>
    </location>
</feature>
<keyword evidence="3" id="KW-1185">Reference proteome</keyword>
<accession>A0A8H4VZY9</accession>